<dbReference type="EMBL" id="BOMY01000055">
    <property type="protein sequence ID" value="GIF25932.1"/>
    <property type="molecule type" value="Genomic_DNA"/>
</dbReference>
<dbReference type="Proteomes" id="UP000623608">
    <property type="component" value="Unassembled WGS sequence"/>
</dbReference>
<comment type="similarity">
    <text evidence="1">Belongs to the arylamine N-acetyltransferase family.</text>
</comment>
<name>A0A919NZ17_9ACTN</name>
<evidence type="ECO:0000313" key="2">
    <source>
        <dbReference type="EMBL" id="GIF25932.1"/>
    </source>
</evidence>
<reference evidence="2" key="1">
    <citation type="submission" date="2021-01" db="EMBL/GenBank/DDBJ databases">
        <title>Whole genome shotgun sequence of Actinoplanes tereljensis NBRC 105297.</title>
        <authorList>
            <person name="Komaki H."/>
            <person name="Tamura T."/>
        </authorList>
    </citation>
    <scope>NUCLEOTIDE SEQUENCE</scope>
    <source>
        <strain evidence="2">NBRC 105297</strain>
    </source>
</reference>
<dbReference type="Gene3D" id="3.30.2140.10">
    <property type="entry name" value="Arylamine N-acetyltransferase"/>
    <property type="match status" value="1"/>
</dbReference>
<dbReference type="InterPro" id="IPR001447">
    <property type="entry name" value="Arylamine_N-AcTrfase"/>
</dbReference>
<comment type="caution">
    <text evidence="2">The sequence shown here is derived from an EMBL/GenBank/DDBJ whole genome shotgun (WGS) entry which is preliminary data.</text>
</comment>
<sequence>MRNGISSLRRSPDLVVSKDGQPVHRIERRGRELLDFGPACWWQQTWPGSHFRKGTVCTRLDGDGRITISGRTLIRTGQAGRTETLLESDADLLAAYRDLFGVVLDRAVS</sequence>
<accession>A0A919NZ17</accession>
<proteinExistence type="inferred from homology"/>
<dbReference type="GO" id="GO:0016407">
    <property type="term" value="F:acetyltransferase activity"/>
    <property type="evidence" value="ECO:0007669"/>
    <property type="project" value="InterPro"/>
</dbReference>
<evidence type="ECO:0000313" key="3">
    <source>
        <dbReference type="Proteomes" id="UP000623608"/>
    </source>
</evidence>
<keyword evidence="3" id="KW-1185">Reference proteome</keyword>
<dbReference type="Pfam" id="PF00797">
    <property type="entry name" value="Acetyltransf_2"/>
    <property type="match status" value="1"/>
</dbReference>
<evidence type="ECO:0000256" key="1">
    <source>
        <dbReference type="ARBA" id="ARBA00006547"/>
    </source>
</evidence>
<dbReference type="SUPFAM" id="SSF54001">
    <property type="entry name" value="Cysteine proteinases"/>
    <property type="match status" value="1"/>
</dbReference>
<protein>
    <submittedName>
        <fullName evidence="2">Uncharacterized protein</fullName>
    </submittedName>
</protein>
<organism evidence="2 3">
    <name type="scientific">Paractinoplanes tereljensis</name>
    <dbReference type="NCBI Taxonomy" id="571912"/>
    <lineage>
        <taxon>Bacteria</taxon>
        <taxon>Bacillati</taxon>
        <taxon>Actinomycetota</taxon>
        <taxon>Actinomycetes</taxon>
        <taxon>Micromonosporales</taxon>
        <taxon>Micromonosporaceae</taxon>
        <taxon>Paractinoplanes</taxon>
    </lineage>
</organism>
<gene>
    <name evidence="2" type="ORF">Ate02nite_86620</name>
</gene>
<dbReference type="AlphaFoldDB" id="A0A919NZ17"/>
<dbReference type="InterPro" id="IPR038765">
    <property type="entry name" value="Papain-like_cys_pep_sf"/>
</dbReference>